<protein>
    <submittedName>
        <fullName evidence="2">Xylose isomerase</fullName>
    </submittedName>
</protein>
<dbReference type="InterPro" id="IPR013022">
    <property type="entry name" value="Xyl_isomerase-like_TIM-brl"/>
</dbReference>
<dbReference type="Pfam" id="PF01261">
    <property type="entry name" value="AP_endonuc_2"/>
    <property type="match status" value="1"/>
</dbReference>
<name>A0A7I9WGL2_9MYCO</name>
<evidence type="ECO:0000313" key="3">
    <source>
        <dbReference type="Proteomes" id="UP000465241"/>
    </source>
</evidence>
<dbReference type="InterPro" id="IPR036237">
    <property type="entry name" value="Xyl_isomerase-like_sf"/>
</dbReference>
<dbReference type="SUPFAM" id="SSF51658">
    <property type="entry name" value="Xylose isomerase-like"/>
    <property type="match status" value="1"/>
</dbReference>
<dbReference type="GO" id="GO:0016853">
    <property type="term" value="F:isomerase activity"/>
    <property type="evidence" value="ECO:0007669"/>
    <property type="project" value="UniProtKB-KW"/>
</dbReference>
<dbReference type="PANTHER" id="PTHR12110">
    <property type="entry name" value="HYDROXYPYRUVATE ISOMERASE"/>
    <property type="match status" value="1"/>
</dbReference>
<organism evidence="2 3">
    <name type="scientific">Mycolicibacterium murale</name>
    <dbReference type="NCBI Taxonomy" id="182220"/>
    <lineage>
        <taxon>Bacteria</taxon>
        <taxon>Bacillati</taxon>
        <taxon>Actinomycetota</taxon>
        <taxon>Actinomycetes</taxon>
        <taxon>Mycobacteriales</taxon>
        <taxon>Mycobacteriaceae</taxon>
        <taxon>Mycolicibacterium</taxon>
    </lineage>
</organism>
<proteinExistence type="predicted"/>
<evidence type="ECO:0000259" key="1">
    <source>
        <dbReference type="Pfam" id="PF01261"/>
    </source>
</evidence>
<dbReference type="EMBL" id="BLKT01000003">
    <property type="protein sequence ID" value="GFG56872.1"/>
    <property type="molecule type" value="Genomic_DNA"/>
</dbReference>
<comment type="caution">
    <text evidence="2">The sequence shown here is derived from an EMBL/GenBank/DDBJ whole genome shotgun (WGS) entry which is preliminary data.</text>
</comment>
<keyword evidence="3" id="KW-1185">Reference proteome</keyword>
<dbReference type="Gene3D" id="3.20.20.150">
    <property type="entry name" value="Divalent-metal-dependent TIM barrel enzymes"/>
    <property type="match status" value="1"/>
</dbReference>
<reference evidence="2 3" key="1">
    <citation type="journal article" date="2019" name="Emerg. Microbes Infect.">
        <title>Comprehensive subspecies identification of 175 nontuberculous mycobacteria species based on 7547 genomic profiles.</title>
        <authorList>
            <person name="Matsumoto Y."/>
            <person name="Kinjo T."/>
            <person name="Motooka D."/>
            <person name="Nabeya D."/>
            <person name="Jung N."/>
            <person name="Uechi K."/>
            <person name="Horii T."/>
            <person name="Iida T."/>
            <person name="Fujita J."/>
            <person name="Nakamura S."/>
        </authorList>
    </citation>
    <scope>NUCLEOTIDE SEQUENCE [LARGE SCALE GENOMIC DNA]</scope>
    <source>
        <strain evidence="2 3">JCM 13392</strain>
    </source>
</reference>
<dbReference type="RefSeq" id="WP_193488334.1">
    <property type="nucleotide sequence ID" value="NZ_BAAAMC010000003.1"/>
</dbReference>
<accession>A0A7I9WGL2</accession>
<dbReference type="Proteomes" id="UP000465241">
    <property type="component" value="Unassembled WGS sequence"/>
</dbReference>
<dbReference type="AlphaFoldDB" id="A0A7I9WGL2"/>
<dbReference type="PANTHER" id="PTHR12110:SF41">
    <property type="entry name" value="INOSOSE DEHYDRATASE"/>
    <property type="match status" value="1"/>
</dbReference>
<feature type="domain" description="Xylose isomerase-like TIM barrel" evidence="1">
    <location>
        <begin position="25"/>
        <end position="249"/>
    </location>
</feature>
<keyword evidence="2" id="KW-0413">Isomerase</keyword>
<evidence type="ECO:0000313" key="2">
    <source>
        <dbReference type="EMBL" id="GFG56872.1"/>
    </source>
</evidence>
<sequence>MSAPPVAVQLWSVRDRLASDFDGTVRALAEIGFAGVETAFGVEAELDEDEIRHAATVFAASGLQVCSAHVELPLGDDRDAVLRQAEILDTRRIIWHGWPEDVRYGSRAGIEELIDVYGRANDVARAEGLEFGIHNHWWELRAVDGVLPLEILHSALDTSVFFELDVYWSTVAGVDPAALIARLGSRVQLIHVKDGAAQDVDAPMVALGQGSVDLEPTLAAIEHAAWWIVEFDAYDGDILDALTASLRYLDARPGSA</sequence>
<gene>
    <name evidence="2" type="ORF">MMUR_10080</name>
</gene>
<dbReference type="InterPro" id="IPR050312">
    <property type="entry name" value="IolE/XylAMocC-like"/>
</dbReference>